<dbReference type="Gene3D" id="3.40.50.1820">
    <property type="entry name" value="alpha/beta hydrolase"/>
    <property type="match status" value="1"/>
</dbReference>
<dbReference type="GO" id="GO:0046464">
    <property type="term" value="P:acylglycerol catabolic process"/>
    <property type="evidence" value="ECO:0007669"/>
    <property type="project" value="TreeGrafter"/>
</dbReference>
<dbReference type="Proteomes" id="UP000469558">
    <property type="component" value="Unassembled WGS sequence"/>
</dbReference>
<dbReference type="GO" id="GO:0016020">
    <property type="term" value="C:membrane"/>
    <property type="evidence" value="ECO:0007669"/>
    <property type="project" value="TreeGrafter"/>
</dbReference>
<evidence type="ECO:0000313" key="2">
    <source>
        <dbReference type="EMBL" id="TVY81120.1"/>
    </source>
</evidence>
<dbReference type="SUPFAM" id="SSF53474">
    <property type="entry name" value="alpha/beta-Hydrolases"/>
    <property type="match status" value="1"/>
</dbReference>
<dbReference type="InterPro" id="IPR050266">
    <property type="entry name" value="AB_hydrolase_sf"/>
</dbReference>
<dbReference type="PANTHER" id="PTHR43798">
    <property type="entry name" value="MONOACYLGLYCEROL LIPASE"/>
    <property type="match status" value="1"/>
</dbReference>
<dbReference type="EMBL" id="QGMK01000543">
    <property type="protein sequence ID" value="TVY81120.1"/>
    <property type="molecule type" value="Genomic_DNA"/>
</dbReference>
<dbReference type="Pfam" id="PF00561">
    <property type="entry name" value="Abhydrolase_1"/>
    <property type="match status" value="1"/>
</dbReference>
<name>A0A8T9CBB3_9HELO</name>
<sequence length="284" mass="30057">MPFTEINQKRLFYTIDEQAEGSSPKTTTLFIHGLGSSSCFYKTIIPSLTPVTRCIALDTPGSGLSSLGTSAQSVSSIAEDAVALLKELKVTEKVVVVGHSMGGIVANHIAATYPELVRGVVLLGPVNPAPALAEVFGKRKEVVKNDGLETLANSVPAATTGSKAGPLQHAFIRSLILGTSPEGYMSLCSVIGEASQPDYGKIKAALLILAGSDDKTAPLSGSDTITKAYGTSEGNKQVEVLAGVGHWHCVEAPEEVGRHMRSFIHRAWVFPTWNHDSSTQKMDL</sequence>
<reference evidence="2 3" key="1">
    <citation type="submission" date="2018-05" db="EMBL/GenBank/DDBJ databases">
        <title>Genome sequencing and assembly of the regulated plant pathogen Lachnellula willkommii and related sister species for the development of diagnostic species identification markers.</title>
        <authorList>
            <person name="Giroux E."/>
            <person name="Bilodeau G."/>
        </authorList>
    </citation>
    <scope>NUCLEOTIDE SEQUENCE [LARGE SCALE GENOMIC DNA]</scope>
    <source>
        <strain evidence="2 3">CBS 268.59</strain>
    </source>
</reference>
<comment type="caution">
    <text evidence="2">The sequence shown here is derived from an EMBL/GenBank/DDBJ whole genome shotgun (WGS) entry which is preliminary data.</text>
</comment>
<proteinExistence type="predicted"/>
<dbReference type="OrthoDB" id="2498029at2759"/>
<evidence type="ECO:0000313" key="3">
    <source>
        <dbReference type="Proteomes" id="UP000469558"/>
    </source>
</evidence>
<dbReference type="PRINTS" id="PR00111">
    <property type="entry name" value="ABHYDROLASE"/>
</dbReference>
<accession>A0A8T9CBB3</accession>
<gene>
    <name evidence="2" type="primary">rutD</name>
    <name evidence="2" type="ORF">LSUE1_G005743</name>
</gene>
<organism evidence="2 3">
    <name type="scientific">Lachnellula suecica</name>
    <dbReference type="NCBI Taxonomy" id="602035"/>
    <lineage>
        <taxon>Eukaryota</taxon>
        <taxon>Fungi</taxon>
        <taxon>Dikarya</taxon>
        <taxon>Ascomycota</taxon>
        <taxon>Pezizomycotina</taxon>
        <taxon>Leotiomycetes</taxon>
        <taxon>Helotiales</taxon>
        <taxon>Lachnaceae</taxon>
        <taxon>Lachnellula</taxon>
    </lineage>
</organism>
<dbReference type="InterPro" id="IPR000073">
    <property type="entry name" value="AB_hydrolase_1"/>
</dbReference>
<evidence type="ECO:0000259" key="1">
    <source>
        <dbReference type="Pfam" id="PF00561"/>
    </source>
</evidence>
<dbReference type="PANTHER" id="PTHR43798:SF5">
    <property type="entry name" value="MONOACYLGLYCEROL LIPASE ABHD6"/>
    <property type="match status" value="1"/>
</dbReference>
<dbReference type="GO" id="GO:0047372">
    <property type="term" value="F:monoacylglycerol lipase activity"/>
    <property type="evidence" value="ECO:0007669"/>
    <property type="project" value="TreeGrafter"/>
</dbReference>
<dbReference type="AlphaFoldDB" id="A0A8T9CBB3"/>
<feature type="domain" description="AB hydrolase-1" evidence="1">
    <location>
        <begin position="29"/>
        <end position="140"/>
    </location>
</feature>
<keyword evidence="3" id="KW-1185">Reference proteome</keyword>
<dbReference type="InterPro" id="IPR029058">
    <property type="entry name" value="AB_hydrolase_fold"/>
</dbReference>
<protein>
    <submittedName>
        <fullName evidence="2">Putative aminoacrylate hydrolase RutD</fullName>
    </submittedName>
</protein>
<keyword evidence="2" id="KW-0378">Hydrolase</keyword>